<reference evidence="2 3" key="1">
    <citation type="journal article" date="2016" name="Nat. Commun.">
        <title>Thousands of microbial genomes shed light on interconnected biogeochemical processes in an aquifer system.</title>
        <authorList>
            <person name="Anantharaman K."/>
            <person name="Brown C.T."/>
            <person name="Hug L.A."/>
            <person name="Sharon I."/>
            <person name="Castelle C.J."/>
            <person name="Probst A.J."/>
            <person name="Thomas B.C."/>
            <person name="Singh A."/>
            <person name="Wilkins M.J."/>
            <person name="Karaoz U."/>
            <person name="Brodie E.L."/>
            <person name="Williams K.H."/>
            <person name="Hubbard S.S."/>
            <person name="Banfield J.F."/>
        </authorList>
    </citation>
    <scope>NUCLEOTIDE SEQUENCE [LARGE SCALE GENOMIC DNA]</scope>
</reference>
<keyword evidence="1" id="KW-0472">Membrane</keyword>
<accession>A0A1G2FUQ8</accession>
<comment type="caution">
    <text evidence="2">The sequence shown here is derived from an EMBL/GenBank/DDBJ whole genome shotgun (WGS) entry which is preliminary data.</text>
</comment>
<name>A0A1G2FUQ8_9BACT</name>
<evidence type="ECO:0000256" key="1">
    <source>
        <dbReference type="SAM" id="Phobius"/>
    </source>
</evidence>
<dbReference type="EMBL" id="MHNI01000031">
    <property type="protein sequence ID" value="OGZ41340.1"/>
    <property type="molecule type" value="Genomic_DNA"/>
</dbReference>
<sequence length="154" mass="17154">MFLTKKRKKRKGQKAGFTLLYSLIITSIILVINAGIFSIIIKETQFAGLGRESQFAYYAAESGAECAFYWDAKQSSFDSPHTITCNQDSNNPSNSFAVGNSSISTFTITFLPKSYCTEVKVNKSNPVKTVIESRGYNTCDTSANRIERGVRIEY</sequence>
<organism evidence="2 3">
    <name type="scientific">Candidatus Ryanbacteria bacterium RIFCSPHIGHO2_01_45_13</name>
    <dbReference type="NCBI Taxonomy" id="1802112"/>
    <lineage>
        <taxon>Bacteria</taxon>
        <taxon>Candidatus Ryaniibacteriota</taxon>
    </lineage>
</organism>
<evidence type="ECO:0000313" key="3">
    <source>
        <dbReference type="Proteomes" id="UP000176700"/>
    </source>
</evidence>
<evidence type="ECO:0008006" key="4">
    <source>
        <dbReference type="Google" id="ProtNLM"/>
    </source>
</evidence>
<feature type="transmembrane region" description="Helical" evidence="1">
    <location>
        <begin position="20"/>
        <end position="41"/>
    </location>
</feature>
<keyword evidence="1" id="KW-0812">Transmembrane</keyword>
<keyword evidence="1" id="KW-1133">Transmembrane helix</keyword>
<dbReference type="Proteomes" id="UP000176700">
    <property type="component" value="Unassembled WGS sequence"/>
</dbReference>
<protein>
    <recommendedName>
        <fullName evidence="4">Type 4 fimbrial biogenesis protein PilX N-terminal domain-containing protein</fullName>
    </recommendedName>
</protein>
<evidence type="ECO:0000313" key="2">
    <source>
        <dbReference type="EMBL" id="OGZ41340.1"/>
    </source>
</evidence>
<proteinExistence type="predicted"/>
<dbReference type="AlphaFoldDB" id="A0A1G2FUQ8"/>
<gene>
    <name evidence="2" type="ORF">A2W41_01295</name>
</gene>